<name>A0A9X1QVN7_9FLAO</name>
<dbReference type="SUPFAM" id="SSF55486">
    <property type="entry name" value="Metalloproteases ('zincins'), catalytic domain"/>
    <property type="match status" value="1"/>
</dbReference>
<dbReference type="InterPro" id="IPR010384">
    <property type="entry name" value="MtfA_fam"/>
</dbReference>
<dbReference type="GO" id="GO:0004177">
    <property type="term" value="F:aminopeptidase activity"/>
    <property type="evidence" value="ECO:0007669"/>
    <property type="project" value="TreeGrafter"/>
</dbReference>
<dbReference type="InterPro" id="IPR042252">
    <property type="entry name" value="MtfA_N"/>
</dbReference>
<dbReference type="Pfam" id="PF06167">
    <property type="entry name" value="Peptidase_M90"/>
    <property type="match status" value="1"/>
</dbReference>
<keyword evidence="3" id="KW-1185">Reference proteome</keyword>
<sequence>MLFFYLSEVYAPWLAPYAYGIVLLGFLLFLFRFFENLYAAQFNKPLFRHYFIYKKLSAVQLSILTTEFNFYNLLTKKQKQQFEHRVAHFISEKRFIGRDNLIVTERMSVLIAAVGCMLSFGRKNYSYSLINVVLIYPDQFFSVINNNYHKGEFNPKEKALVFSWSDFENGFKITNDNLNVGIHEFMHAMQLEAKTSRDLDSLRFSKHFQNILKQLTLQNVKDKIDKTAFFRAYAFSNQYEFMAVLAEYFFESPTEFKSQFPKIYDYTKKLLNFNFAQY</sequence>
<accession>A0A9X1QVN7</accession>
<dbReference type="GO" id="GO:0008237">
    <property type="term" value="F:metallopeptidase activity"/>
    <property type="evidence" value="ECO:0007669"/>
    <property type="project" value="InterPro"/>
</dbReference>
<reference evidence="2" key="1">
    <citation type="submission" date="2021-09" db="EMBL/GenBank/DDBJ databases">
        <title>Genome of Aequorivita sp. strain F47161.</title>
        <authorList>
            <person name="Wang Y."/>
        </authorList>
    </citation>
    <scope>NUCLEOTIDE SEQUENCE</scope>
    <source>
        <strain evidence="2">F47161</strain>
    </source>
</reference>
<dbReference type="AlphaFoldDB" id="A0A9X1QVN7"/>
<protein>
    <submittedName>
        <fullName evidence="2">Zinc-dependent peptidase</fullName>
    </submittedName>
</protein>
<evidence type="ECO:0000313" key="3">
    <source>
        <dbReference type="Proteomes" id="UP001139461"/>
    </source>
</evidence>
<dbReference type="Proteomes" id="UP001139461">
    <property type="component" value="Unassembled WGS sequence"/>
</dbReference>
<organism evidence="2 3">
    <name type="scientific">Aequorivita vitellina</name>
    <dbReference type="NCBI Taxonomy" id="2874475"/>
    <lineage>
        <taxon>Bacteria</taxon>
        <taxon>Pseudomonadati</taxon>
        <taxon>Bacteroidota</taxon>
        <taxon>Flavobacteriia</taxon>
        <taxon>Flavobacteriales</taxon>
        <taxon>Flavobacteriaceae</taxon>
        <taxon>Aequorivita</taxon>
    </lineage>
</organism>
<gene>
    <name evidence="2" type="ORF">K8089_04265</name>
</gene>
<dbReference type="CDD" id="cd20170">
    <property type="entry name" value="Peptidase_M90-like"/>
    <property type="match status" value="1"/>
</dbReference>
<feature type="transmembrane region" description="Helical" evidence="1">
    <location>
        <begin position="14"/>
        <end position="34"/>
    </location>
</feature>
<dbReference type="PANTHER" id="PTHR30164">
    <property type="entry name" value="MTFA PEPTIDASE"/>
    <property type="match status" value="1"/>
</dbReference>
<proteinExistence type="predicted"/>
<keyword evidence="1" id="KW-0472">Membrane</keyword>
<dbReference type="PANTHER" id="PTHR30164:SF2">
    <property type="entry name" value="PROTEIN MTFA"/>
    <property type="match status" value="1"/>
</dbReference>
<evidence type="ECO:0000313" key="2">
    <source>
        <dbReference type="EMBL" id="MCG2418227.1"/>
    </source>
</evidence>
<comment type="caution">
    <text evidence="2">The sequence shown here is derived from an EMBL/GenBank/DDBJ whole genome shotgun (WGS) entry which is preliminary data.</text>
</comment>
<dbReference type="EMBL" id="JAIRBA010000005">
    <property type="protein sequence ID" value="MCG2418227.1"/>
    <property type="molecule type" value="Genomic_DNA"/>
</dbReference>
<dbReference type="Gene3D" id="1.10.472.150">
    <property type="entry name" value="Glucose-regulated metallo-peptidase M90, N-terminal domain"/>
    <property type="match status" value="1"/>
</dbReference>
<dbReference type="GO" id="GO:0005829">
    <property type="term" value="C:cytosol"/>
    <property type="evidence" value="ECO:0007669"/>
    <property type="project" value="TreeGrafter"/>
</dbReference>
<dbReference type="Gene3D" id="3.40.390.10">
    <property type="entry name" value="Collagenase (Catalytic Domain)"/>
    <property type="match status" value="1"/>
</dbReference>
<evidence type="ECO:0000256" key="1">
    <source>
        <dbReference type="SAM" id="Phobius"/>
    </source>
</evidence>
<dbReference type="InterPro" id="IPR024079">
    <property type="entry name" value="MetalloPept_cat_dom_sf"/>
</dbReference>
<dbReference type="RefSeq" id="WP_237602041.1">
    <property type="nucleotide sequence ID" value="NZ_JAIRBA010000005.1"/>
</dbReference>
<keyword evidence="1" id="KW-1133">Transmembrane helix</keyword>
<keyword evidence="1" id="KW-0812">Transmembrane</keyword>